<dbReference type="RefSeq" id="WP_323298212.1">
    <property type="nucleotide sequence ID" value="NZ_JAYFUM010000023.1"/>
</dbReference>
<feature type="transmembrane region" description="Helical" evidence="1">
    <location>
        <begin position="63"/>
        <end position="83"/>
    </location>
</feature>
<accession>A0ABU5QE01</accession>
<feature type="transmembrane region" description="Helical" evidence="1">
    <location>
        <begin position="9"/>
        <end position="27"/>
    </location>
</feature>
<keyword evidence="1" id="KW-0812">Transmembrane</keyword>
<keyword evidence="1" id="KW-1133">Transmembrane helix</keyword>
<dbReference type="EMBL" id="JAYFUM010000023">
    <property type="protein sequence ID" value="MEA5141056.1"/>
    <property type="molecule type" value="Genomic_DNA"/>
</dbReference>
<dbReference type="Proteomes" id="UP001302949">
    <property type="component" value="Unassembled WGS sequence"/>
</dbReference>
<keyword evidence="3" id="KW-1185">Reference proteome</keyword>
<keyword evidence="1" id="KW-0472">Membrane</keyword>
<protein>
    <submittedName>
        <fullName evidence="2">Uncharacterized protein</fullName>
    </submittedName>
</protein>
<gene>
    <name evidence="2" type="ORF">VB248_18030</name>
</gene>
<evidence type="ECO:0000313" key="2">
    <source>
        <dbReference type="EMBL" id="MEA5141056.1"/>
    </source>
</evidence>
<evidence type="ECO:0000313" key="3">
    <source>
        <dbReference type="Proteomes" id="UP001302949"/>
    </source>
</evidence>
<comment type="caution">
    <text evidence="2">The sequence shown here is derived from an EMBL/GenBank/DDBJ whole genome shotgun (WGS) entry which is preliminary data.</text>
</comment>
<proteinExistence type="predicted"/>
<sequence>MNRKEVKQFIIIFTSLFFSTSIVFGTFEGDQDGKTLIGFPFIFSSDTGGKCYDCEEIKWFKPWLLVLDALIMQVVTYFTMLCIKHLRKK</sequence>
<name>A0ABU5QE01_9BACT</name>
<organism evidence="2 3">
    <name type="scientific">Arcicella rigui</name>
    <dbReference type="NCBI Taxonomy" id="797020"/>
    <lineage>
        <taxon>Bacteria</taxon>
        <taxon>Pseudomonadati</taxon>
        <taxon>Bacteroidota</taxon>
        <taxon>Cytophagia</taxon>
        <taxon>Cytophagales</taxon>
        <taxon>Flectobacillaceae</taxon>
        <taxon>Arcicella</taxon>
    </lineage>
</organism>
<reference evidence="2 3" key="1">
    <citation type="submission" date="2023-12" db="EMBL/GenBank/DDBJ databases">
        <title>Novel species of the genus Arcicella isolated from rivers.</title>
        <authorList>
            <person name="Lu H."/>
        </authorList>
    </citation>
    <scope>NUCLEOTIDE SEQUENCE [LARGE SCALE GENOMIC DNA]</scope>
    <source>
        <strain evidence="2 3">KCTC 23307</strain>
    </source>
</reference>
<evidence type="ECO:0000256" key="1">
    <source>
        <dbReference type="SAM" id="Phobius"/>
    </source>
</evidence>